<keyword evidence="1" id="KW-0732">Signal</keyword>
<dbReference type="Gene3D" id="3.60.21.10">
    <property type="match status" value="2"/>
</dbReference>
<dbReference type="AlphaFoldDB" id="A0AAD5DIL0"/>
<protein>
    <recommendedName>
        <fullName evidence="3">Calcineurin-like phosphoesterase domain-containing protein</fullName>
    </recommendedName>
</protein>
<organism evidence="4 5">
    <name type="scientific">Chlorella ohadii</name>
    <dbReference type="NCBI Taxonomy" id="2649997"/>
    <lineage>
        <taxon>Eukaryota</taxon>
        <taxon>Viridiplantae</taxon>
        <taxon>Chlorophyta</taxon>
        <taxon>core chlorophytes</taxon>
        <taxon>Trebouxiophyceae</taxon>
        <taxon>Chlorellales</taxon>
        <taxon>Chlorellaceae</taxon>
        <taxon>Chlorella clade</taxon>
        <taxon>Chlorella</taxon>
    </lineage>
</organism>
<dbReference type="EMBL" id="JADXDR010000128">
    <property type="protein sequence ID" value="KAI7838362.1"/>
    <property type="molecule type" value="Genomic_DNA"/>
</dbReference>
<evidence type="ECO:0000313" key="5">
    <source>
        <dbReference type="Proteomes" id="UP001205105"/>
    </source>
</evidence>
<comment type="caution">
    <text evidence="4">The sequence shown here is derived from an EMBL/GenBank/DDBJ whole genome shotgun (WGS) entry which is preliminary data.</text>
</comment>
<proteinExistence type="predicted"/>
<feature type="domain" description="Calcineurin-like phosphoesterase" evidence="3">
    <location>
        <begin position="37"/>
        <end position="137"/>
    </location>
</feature>
<name>A0AAD5DIL0_9CHLO</name>
<evidence type="ECO:0000256" key="1">
    <source>
        <dbReference type="ARBA" id="ARBA00022729"/>
    </source>
</evidence>
<gene>
    <name evidence="4" type="ORF">COHA_007819</name>
</gene>
<dbReference type="Proteomes" id="UP001205105">
    <property type="component" value="Unassembled WGS sequence"/>
</dbReference>
<dbReference type="GO" id="GO:0016787">
    <property type="term" value="F:hydrolase activity"/>
    <property type="evidence" value="ECO:0007669"/>
    <property type="project" value="UniProtKB-KW"/>
</dbReference>
<sequence length="209" mass="23183">MARVAAARGASTPRFVISTGFYSFGLTGANDPNFRTKFINIPWHSVLGNHDYGHTSNCQPGQITTPLAQLDPAIRQDWVNNQVWLRDTLNRSTADWKLIVGHHPPHSSGRYAPGVLEVQLAVQRLIKRSGAQVYFAGGGARRSTAGFGSTPTNPTSRFSKWGRMTEGFALVKVTLQELRVEYFHLDYRDGLSPAYTAYVRSGEFKMPVV</sequence>
<dbReference type="InterPro" id="IPR029052">
    <property type="entry name" value="Metallo-depent_PP-like"/>
</dbReference>
<dbReference type="InterPro" id="IPR051558">
    <property type="entry name" value="Metallophosphoesterase_PAP"/>
</dbReference>
<dbReference type="Pfam" id="PF00149">
    <property type="entry name" value="Metallophos"/>
    <property type="match status" value="1"/>
</dbReference>
<dbReference type="InterPro" id="IPR004843">
    <property type="entry name" value="Calcineurin-like_PHP"/>
</dbReference>
<dbReference type="PANTHER" id="PTHR10161">
    <property type="entry name" value="TARTRATE-RESISTANT ACID PHOSPHATASE TYPE 5"/>
    <property type="match status" value="1"/>
</dbReference>
<keyword evidence="5" id="KW-1185">Reference proteome</keyword>
<dbReference type="SUPFAM" id="SSF56300">
    <property type="entry name" value="Metallo-dependent phosphatases"/>
    <property type="match status" value="1"/>
</dbReference>
<accession>A0AAD5DIL0</accession>
<reference evidence="4" key="1">
    <citation type="submission" date="2020-11" db="EMBL/GenBank/DDBJ databases">
        <title>Chlorella ohadii genome sequencing and assembly.</title>
        <authorList>
            <person name="Murik O."/>
            <person name="Treves H."/>
            <person name="Kedem I."/>
            <person name="Shotland Y."/>
            <person name="Kaplan A."/>
        </authorList>
    </citation>
    <scope>NUCLEOTIDE SEQUENCE</scope>
    <source>
        <strain evidence="4">1</strain>
    </source>
</reference>
<dbReference type="PANTHER" id="PTHR10161:SF14">
    <property type="entry name" value="TARTRATE-RESISTANT ACID PHOSPHATASE TYPE 5"/>
    <property type="match status" value="1"/>
</dbReference>
<keyword evidence="2" id="KW-0378">Hydrolase</keyword>
<evidence type="ECO:0000313" key="4">
    <source>
        <dbReference type="EMBL" id="KAI7838362.1"/>
    </source>
</evidence>
<evidence type="ECO:0000259" key="3">
    <source>
        <dbReference type="Pfam" id="PF00149"/>
    </source>
</evidence>
<evidence type="ECO:0000256" key="2">
    <source>
        <dbReference type="ARBA" id="ARBA00022801"/>
    </source>
</evidence>